<evidence type="ECO:0000313" key="2">
    <source>
        <dbReference type="EMBL" id="CAD9615462.1"/>
    </source>
</evidence>
<proteinExistence type="predicted"/>
<dbReference type="AlphaFoldDB" id="A0A7S2LT09"/>
<dbReference type="InterPro" id="IPR050213">
    <property type="entry name" value="GST_superfamily"/>
</dbReference>
<dbReference type="PROSITE" id="PS50404">
    <property type="entry name" value="GST_NTER"/>
    <property type="match status" value="1"/>
</dbReference>
<dbReference type="SUPFAM" id="SSF47616">
    <property type="entry name" value="GST C-terminal domain-like"/>
    <property type="match status" value="1"/>
</dbReference>
<dbReference type="Pfam" id="PF14497">
    <property type="entry name" value="GST_C_3"/>
    <property type="match status" value="1"/>
</dbReference>
<dbReference type="Gene3D" id="1.20.1050.10">
    <property type="match status" value="1"/>
</dbReference>
<reference evidence="2" key="1">
    <citation type="submission" date="2021-01" db="EMBL/GenBank/DDBJ databases">
        <authorList>
            <person name="Corre E."/>
            <person name="Pelletier E."/>
            <person name="Niang G."/>
            <person name="Scheremetjew M."/>
            <person name="Finn R."/>
            <person name="Kale V."/>
            <person name="Holt S."/>
            <person name="Cochrane G."/>
            <person name="Meng A."/>
            <person name="Brown T."/>
            <person name="Cohen L."/>
        </authorList>
    </citation>
    <scope>NUCLEOTIDE SEQUENCE</scope>
    <source>
        <strain evidence="2">RCC3387</strain>
    </source>
</reference>
<protein>
    <recommendedName>
        <fullName evidence="1">GST N-terminal domain-containing protein</fullName>
    </recommendedName>
</protein>
<dbReference type="InterPro" id="IPR036282">
    <property type="entry name" value="Glutathione-S-Trfase_C_sf"/>
</dbReference>
<dbReference type="InterPro" id="IPR036249">
    <property type="entry name" value="Thioredoxin-like_sf"/>
</dbReference>
<dbReference type="InterPro" id="IPR004046">
    <property type="entry name" value="GST_C"/>
</dbReference>
<dbReference type="SUPFAM" id="SSF52833">
    <property type="entry name" value="Thioredoxin-like"/>
    <property type="match status" value="1"/>
</dbReference>
<dbReference type="GO" id="GO:0006749">
    <property type="term" value="P:glutathione metabolic process"/>
    <property type="evidence" value="ECO:0007669"/>
    <property type="project" value="TreeGrafter"/>
</dbReference>
<dbReference type="PANTHER" id="PTHR11571">
    <property type="entry name" value="GLUTATHIONE S-TRANSFERASE"/>
    <property type="match status" value="1"/>
</dbReference>
<organism evidence="2">
    <name type="scientific">Zooxanthella nutricula</name>
    <dbReference type="NCBI Taxonomy" id="1333877"/>
    <lineage>
        <taxon>Eukaryota</taxon>
        <taxon>Sar</taxon>
        <taxon>Alveolata</taxon>
        <taxon>Dinophyceae</taxon>
        <taxon>Peridiniales</taxon>
        <taxon>Peridiniales incertae sedis</taxon>
        <taxon>Zooxanthella</taxon>
    </lineage>
</organism>
<dbReference type="CDD" id="cd03039">
    <property type="entry name" value="GST_N_Sigma_like"/>
    <property type="match status" value="1"/>
</dbReference>
<dbReference type="PANTHER" id="PTHR11571:SF252">
    <property type="entry name" value="GLUTATHIONE S-TRANSFERASE"/>
    <property type="match status" value="1"/>
</dbReference>
<accession>A0A7S2LT09</accession>
<dbReference type="InterPro" id="IPR004045">
    <property type="entry name" value="Glutathione_S-Trfase_N"/>
</dbReference>
<dbReference type="Gene3D" id="3.40.30.10">
    <property type="entry name" value="Glutaredoxin"/>
    <property type="match status" value="1"/>
</dbReference>
<dbReference type="GO" id="GO:0004364">
    <property type="term" value="F:glutathione transferase activity"/>
    <property type="evidence" value="ECO:0007669"/>
    <property type="project" value="TreeGrafter"/>
</dbReference>
<name>A0A7S2LT09_9DINO</name>
<evidence type="ECO:0000259" key="1">
    <source>
        <dbReference type="PROSITE" id="PS50404"/>
    </source>
</evidence>
<dbReference type="EMBL" id="HBGW01066850">
    <property type="protein sequence ID" value="CAD9615462.1"/>
    <property type="molecule type" value="Transcribed_RNA"/>
</dbReference>
<feature type="domain" description="GST N-terminal" evidence="1">
    <location>
        <begin position="7"/>
        <end position="86"/>
    </location>
</feature>
<gene>
    <name evidence="2" type="ORF">BRAN1462_LOCUS42640</name>
</gene>
<sequence>MSGGPGQIELTYFAGFKGRGEPARIALHASGKPWTDKTLNFEEFGKAKANGEYPMGLPVMALPSGKVVTQSVAMARYAGKLGSSGLYPADPEVALVVDVVMDICQDALTKCPQDPDEAVKKAKREEYAAGKLKGYMDALSKMIDDSGGPFFTGKDLTVGDLVFKYFLMDMITSGMFDHVPPEYVKSWEKLVSADEAIAKHKVVIDYEASKA</sequence>